<comment type="subcellular location">
    <subcellularLocation>
        <location evidence="1">Cell membrane</location>
        <topology evidence="1">Multi-pass membrane protein</topology>
    </subcellularLocation>
</comment>
<dbReference type="PANTHER" id="PTHR31686">
    <property type="match status" value="1"/>
</dbReference>
<evidence type="ECO:0000256" key="8">
    <source>
        <dbReference type="SAM" id="Phobius"/>
    </source>
</evidence>
<dbReference type="Proteomes" id="UP000290900">
    <property type="component" value="Unassembled WGS sequence"/>
</dbReference>
<evidence type="ECO:0000313" key="10">
    <source>
        <dbReference type="Proteomes" id="UP000290900"/>
    </source>
</evidence>
<gene>
    <name evidence="9" type="ORF">BRENAR_LOCUS4075</name>
</gene>
<feature type="transmembrane region" description="Helical" evidence="8">
    <location>
        <begin position="83"/>
        <end position="104"/>
    </location>
</feature>
<keyword evidence="10" id="KW-1185">Reference proteome</keyword>
<evidence type="ECO:0000256" key="6">
    <source>
        <dbReference type="ARBA" id="ARBA00022989"/>
    </source>
</evidence>
<feature type="transmembrane region" description="Helical" evidence="8">
    <location>
        <begin position="12"/>
        <end position="38"/>
    </location>
</feature>
<feature type="transmembrane region" description="Helical" evidence="8">
    <location>
        <begin position="175"/>
        <end position="200"/>
    </location>
</feature>
<feature type="transmembrane region" description="Helical" evidence="8">
    <location>
        <begin position="50"/>
        <end position="71"/>
    </location>
</feature>
<dbReference type="InterPro" id="IPR051629">
    <property type="entry name" value="Sulfite_efflux_TDT"/>
</dbReference>
<accession>A0A448YR01</accession>
<evidence type="ECO:0000313" key="9">
    <source>
        <dbReference type="EMBL" id="VEU23344.1"/>
    </source>
</evidence>
<evidence type="ECO:0000256" key="5">
    <source>
        <dbReference type="ARBA" id="ARBA00022692"/>
    </source>
</evidence>
<keyword evidence="6 8" id="KW-1133">Transmembrane helix</keyword>
<evidence type="ECO:0000256" key="7">
    <source>
        <dbReference type="ARBA" id="ARBA00023136"/>
    </source>
</evidence>
<feature type="transmembrane region" description="Helical" evidence="8">
    <location>
        <begin position="212"/>
        <end position="231"/>
    </location>
</feature>
<keyword evidence="3" id="KW-0813">Transport</keyword>
<keyword evidence="5 8" id="KW-0812">Transmembrane</keyword>
<evidence type="ECO:0000256" key="1">
    <source>
        <dbReference type="ARBA" id="ARBA00004651"/>
    </source>
</evidence>
<dbReference type="InParanoid" id="A0A448YR01"/>
<dbReference type="Pfam" id="PF03595">
    <property type="entry name" value="SLAC1"/>
    <property type="match status" value="1"/>
</dbReference>
<evidence type="ECO:0000256" key="2">
    <source>
        <dbReference type="ARBA" id="ARBA00008566"/>
    </source>
</evidence>
<comment type="similarity">
    <text evidence="2">Belongs to the tellurite-resistance/dicarboxylate transporter (TDT) family.</text>
</comment>
<dbReference type="GO" id="GO:0000319">
    <property type="term" value="F:sulfite transmembrane transporter activity"/>
    <property type="evidence" value="ECO:0007669"/>
    <property type="project" value="TreeGrafter"/>
</dbReference>
<dbReference type="InterPro" id="IPR038665">
    <property type="entry name" value="Voltage-dep_anion_channel_sf"/>
</dbReference>
<protein>
    <submittedName>
        <fullName evidence="9">DEKNAAC104687</fullName>
    </submittedName>
</protein>
<organism evidence="9 10">
    <name type="scientific">Brettanomyces naardenensis</name>
    <name type="common">Yeast</name>
    <dbReference type="NCBI Taxonomy" id="13370"/>
    <lineage>
        <taxon>Eukaryota</taxon>
        <taxon>Fungi</taxon>
        <taxon>Dikarya</taxon>
        <taxon>Ascomycota</taxon>
        <taxon>Saccharomycotina</taxon>
        <taxon>Pichiomycetes</taxon>
        <taxon>Pichiales</taxon>
        <taxon>Pichiaceae</taxon>
        <taxon>Brettanomyces</taxon>
    </lineage>
</organism>
<dbReference type="EMBL" id="CAACVR010000045">
    <property type="protein sequence ID" value="VEU23344.1"/>
    <property type="molecule type" value="Genomic_DNA"/>
</dbReference>
<reference evidence="9 10" key="1">
    <citation type="submission" date="2018-12" db="EMBL/GenBank/DDBJ databases">
        <authorList>
            <person name="Tiukova I."/>
            <person name="Dainat J."/>
        </authorList>
    </citation>
    <scope>NUCLEOTIDE SEQUENCE [LARGE SCALE GENOMIC DNA]</scope>
</reference>
<evidence type="ECO:0000256" key="4">
    <source>
        <dbReference type="ARBA" id="ARBA00022475"/>
    </source>
</evidence>
<dbReference type="Gene3D" id="1.50.10.150">
    <property type="entry name" value="Voltage-dependent anion channel"/>
    <property type="match status" value="1"/>
</dbReference>
<dbReference type="FunCoup" id="A0A448YR01">
    <property type="interactions" value="54"/>
</dbReference>
<evidence type="ECO:0000256" key="3">
    <source>
        <dbReference type="ARBA" id="ARBA00022448"/>
    </source>
</evidence>
<keyword evidence="7 8" id="KW-0472">Membrane</keyword>
<feature type="transmembrane region" description="Helical" evidence="8">
    <location>
        <begin position="237"/>
        <end position="263"/>
    </location>
</feature>
<dbReference type="GO" id="GO:0005886">
    <property type="term" value="C:plasma membrane"/>
    <property type="evidence" value="ECO:0007669"/>
    <property type="project" value="UniProtKB-SubCell"/>
</dbReference>
<dbReference type="PANTHER" id="PTHR31686:SF1">
    <property type="entry name" value="SULFITE EFFLUX PUMP SSU1"/>
    <property type="match status" value="1"/>
</dbReference>
<dbReference type="OrthoDB" id="1099at2759"/>
<keyword evidence="4" id="KW-1003">Cell membrane</keyword>
<proteinExistence type="inferred from homology"/>
<name>A0A448YR01_BRENA</name>
<sequence>MIYFLKPEWYIFAYVLWWINVALSLLAGWGITFVVFGINRFKEKEVNATILLPAVTMTVVASTGSLISESFMDHPSWQLSSDIVTFLLWANAVALSVFLIGSYFQKLLIHGLPPKSAIYTCFIPIGILGQGGWAIQLNYRDLGQLIVSLGGFKLVNMDIELSPESLQLINAMLNFTALSVALFLASFGVCLTVVSIMSVIYHGRPPLWTRNMWASTFPLGTMALSFNQMYITTGLKGFLVIGTIYSVMLVLMTTYCMIGTALFEIPHKQIWKALKGLESTTNSYDV</sequence>
<feature type="transmembrane region" description="Helical" evidence="8">
    <location>
        <begin position="116"/>
        <end position="135"/>
    </location>
</feature>
<dbReference type="InterPro" id="IPR004695">
    <property type="entry name" value="SLAC1/Mae1/Ssu1/TehA"/>
</dbReference>
<dbReference type="AlphaFoldDB" id="A0A448YR01"/>